<gene>
    <name evidence="3" type="ORF">DH2020_027397</name>
</gene>
<comment type="similarity">
    <text evidence="1">Belongs to the nucleobase:cation symporter-2 (NCS2) (TC 2.A.40) family.</text>
</comment>
<name>A0ABR0VW56_REHGL</name>
<feature type="compositionally biased region" description="Basic and acidic residues" evidence="2">
    <location>
        <begin position="93"/>
        <end position="106"/>
    </location>
</feature>
<sequence length="452" mass="52192">MDQRERKEHPSLPPDYVSLAQLQERWLRKQKEKELKEKQEKEKIERDAATQNENQNRKGFKNEKEKELKEKQEKEKKERDAATQNENQNRKGFKNDGRGDGSEEVKIVPQNEVKVGNQSGINGGLKGINEIASVNRRDFRGGFRRNGDNQGSGYKSKKENRVRLNQLKETEVRFAVDKKGYSKEWRQRRRNDNNGECCYKLNENEPDVLKGNVVEPESEKKAEDSNLEICSEKGGFNGRDRNKTKEHRVERKGLNDNIAALEKKVDEEVLVVESSKNGEKGGIGNGYRRYGNSRGNNGRRSGDLNSRDWKQGHMRSRVDANVGDRFRYTRSGRFEDRRSMKQRESGMMWVKKEEKLGDAAAAEDRYISYGLYLEMSINLMKEKATVIQTLLFVSGLNTLLHSFFGTRLPSVIGGSYAFLIPATSIIHARRYRMIDLPEQRKCWSASTDKSRE</sequence>
<dbReference type="EMBL" id="JABTTQ020000597">
    <property type="protein sequence ID" value="KAK6138858.1"/>
    <property type="molecule type" value="Genomic_DNA"/>
</dbReference>
<evidence type="ECO:0000256" key="1">
    <source>
        <dbReference type="ARBA" id="ARBA00008821"/>
    </source>
</evidence>
<feature type="compositionally biased region" description="Basic and acidic residues" evidence="2">
    <location>
        <begin position="60"/>
        <end position="81"/>
    </location>
</feature>
<keyword evidence="4" id="KW-1185">Reference proteome</keyword>
<evidence type="ECO:0000313" key="3">
    <source>
        <dbReference type="EMBL" id="KAK6138858.1"/>
    </source>
</evidence>
<evidence type="ECO:0000256" key="2">
    <source>
        <dbReference type="SAM" id="MobiDB-lite"/>
    </source>
</evidence>
<protein>
    <submittedName>
        <fullName evidence="3">Uncharacterized protein</fullName>
    </submittedName>
</protein>
<proteinExistence type="inferred from homology"/>
<feature type="region of interest" description="Disordered" evidence="2">
    <location>
        <begin position="277"/>
        <end position="314"/>
    </location>
</feature>
<feature type="region of interest" description="Disordered" evidence="2">
    <location>
        <begin position="139"/>
        <end position="159"/>
    </location>
</feature>
<accession>A0ABR0VW56</accession>
<feature type="compositionally biased region" description="Basic and acidic residues" evidence="2">
    <location>
        <begin position="30"/>
        <end position="48"/>
    </location>
</feature>
<reference evidence="3 4" key="1">
    <citation type="journal article" date="2021" name="Comput. Struct. Biotechnol. J.">
        <title>De novo genome assembly of the potent medicinal plant Rehmannia glutinosa using nanopore technology.</title>
        <authorList>
            <person name="Ma L."/>
            <person name="Dong C."/>
            <person name="Song C."/>
            <person name="Wang X."/>
            <person name="Zheng X."/>
            <person name="Niu Y."/>
            <person name="Chen S."/>
            <person name="Feng W."/>
        </authorList>
    </citation>
    <scope>NUCLEOTIDE SEQUENCE [LARGE SCALE GENOMIC DNA]</scope>
    <source>
        <strain evidence="3">DH-2019</strain>
    </source>
</reference>
<feature type="compositionally biased region" description="Basic and acidic residues" evidence="2">
    <location>
        <begin position="300"/>
        <end position="314"/>
    </location>
</feature>
<feature type="region of interest" description="Disordered" evidence="2">
    <location>
        <begin position="30"/>
        <end position="119"/>
    </location>
</feature>
<dbReference type="PANTHER" id="PTHR11119">
    <property type="entry name" value="XANTHINE-URACIL / VITAMIN C PERMEASE FAMILY MEMBER"/>
    <property type="match status" value="1"/>
</dbReference>
<feature type="compositionally biased region" description="Low complexity" evidence="2">
    <location>
        <begin position="286"/>
        <end position="299"/>
    </location>
</feature>
<comment type="caution">
    <text evidence="3">The sequence shown here is derived from an EMBL/GenBank/DDBJ whole genome shotgun (WGS) entry which is preliminary data.</text>
</comment>
<organism evidence="3 4">
    <name type="scientific">Rehmannia glutinosa</name>
    <name type="common">Chinese foxglove</name>
    <dbReference type="NCBI Taxonomy" id="99300"/>
    <lineage>
        <taxon>Eukaryota</taxon>
        <taxon>Viridiplantae</taxon>
        <taxon>Streptophyta</taxon>
        <taxon>Embryophyta</taxon>
        <taxon>Tracheophyta</taxon>
        <taxon>Spermatophyta</taxon>
        <taxon>Magnoliopsida</taxon>
        <taxon>eudicotyledons</taxon>
        <taxon>Gunneridae</taxon>
        <taxon>Pentapetalae</taxon>
        <taxon>asterids</taxon>
        <taxon>lamiids</taxon>
        <taxon>Lamiales</taxon>
        <taxon>Orobanchaceae</taxon>
        <taxon>Rehmannieae</taxon>
        <taxon>Rehmannia</taxon>
    </lineage>
</organism>
<dbReference type="Proteomes" id="UP001318860">
    <property type="component" value="Unassembled WGS sequence"/>
</dbReference>
<evidence type="ECO:0000313" key="4">
    <source>
        <dbReference type="Proteomes" id="UP001318860"/>
    </source>
</evidence>